<evidence type="ECO:0008006" key="16">
    <source>
        <dbReference type="Google" id="ProtNLM"/>
    </source>
</evidence>
<feature type="region of interest" description="Disordered" evidence="13">
    <location>
        <begin position="102"/>
        <end position="123"/>
    </location>
</feature>
<keyword evidence="11" id="KW-0472">Membrane</keyword>
<keyword evidence="9" id="KW-1133">Transmembrane helix</keyword>
<protein>
    <recommendedName>
        <fullName evidence="16">Hexosyltransferase</fullName>
    </recommendedName>
</protein>
<evidence type="ECO:0000256" key="8">
    <source>
        <dbReference type="ARBA" id="ARBA00022968"/>
    </source>
</evidence>
<reference evidence="14" key="1">
    <citation type="submission" date="2022-12" db="EMBL/GenBank/DDBJ databases">
        <title>Draft genome assemblies for two species of Escallonia (Escalloniales).</title>
        <authorList>
            <person name="Chanderbali A."/>
            <person name="Dervinis C."/>
            <person name="Anghel I."/>
            <person name="Soltis D."/>
            <person name="Soltis P."/>
            <person name="Zapata F."/>
        </authorList>
    </citation>
    <scope>NUCLEOTIDE SEQUENCE</scope>
    <source>
        <strain evidence="14">UCBG92.1500</strain>
        <tissue evidence="14">Leaf</tissue>
    </source>
</reference>
<evidence type="ECO:0000256" key="12">
    <source>
        <dbReference type="ARBA" id="ARBA00023211"/>
    </source>
</evidence>
<dbReference type="EMBL" id="JAVXUO010001096">
    <property type="protein sequence ID" value="KAK2986029.1"/>
    <property type="molecule type" value="Genomic_DNA"/>
</dbReference>
<evidence type="ECO:0000256" key="2">
    <source>
        <dbReference type="ARBA" id="ARBA00004323"/>
    </source>
</evidence>
<evidence type="ECO:0000313" key="15">
    <source>
        <dbReference type="Proteomes" id="UP001187471"/>
    </source>
</evidence>
<evidence type="ECO:0000256" key="3">
    <source>
        <dbReference type="ARBA" id="ARBA00004922"/>
    </source>
</evidence>
<keyword evidence="12" id="KW-0464">Manganese</keyword>
<dbReference type="Pfam" id="PF01762">
    <property type="entry name" value="Galactosyl_T"/>
    <property type="match status" value="1"/>
</dbReference>
<evidence type="ECO:0000313" key="14">
    <source>
        <dbReference type="EMBL" id="KAK2986029.1"/>
    </source>
</evidence>
<name>A0AA88RAY9_9ASTE</name>
<evidence type="ECO:0000256" key="1">
    <source>
        <dbReference type="ARBA" id="ARBA00001936"/>
    </source>
</evidence>
<dbReference type="GO" id="GO:0000139">
    <property type="term" value="C:Golgi membrane"/>
    <property type="evidence" value="ECO:0007669"/>
    <property type="project" value="UniProtKB-SubCell"/>
</dbReference>
<organism evidence="14 15">
    <name type="scientific">Escallonia rubra</name>
    <dbReference type="NCBI Taxonomy" id="112253"/>
    <lineage>
        <taxon>Eukaryota</taxon>
        <taxon>Viridiplantae</taxon>
        <taxon>Streptophyta</taxon>
        <taxon>Embryophyta</taxon>
        <taxon>Tracheophyta</taxon>
        <taxon>Spermatophyta</taxon>
        <taxon>Magnoliopsida</taxon>
        <taxon>eudicotyledons</taxon>
        <taxon>Gunneridae</taxon>
        <taxon>Pentapetalae</taxon>
        <taxon>asterids</taxon>
        <taxon>campanulids</taxon>
        <taxon>Escalloniales</taxon>
        <taxon>Escalloniaceae</taxon>
        <taxon>Escallonia</taxon>
    </lineage>
</organism>
<keyword evidence="7" id="KW-0812">Transmembrane</keyword>
<comment type="pathway">
    <text evidence="3">Protein modification; protein glycosylation.</text>
</comment>
<evidence type="ECO:0000256" key="10">
    <source>
        <dbReference type="ARBA" id="ARBA00023034"/>
    </source>
</evidence>
<keyword evidence="6" id="KW-0808">Transferase</keyword>
<dbReference type="Proteomes" id="UP001187471">
    <property type="component" value="Unassembled WGS sequence"/>
</dbReference>
<sequence>MAVDKGILDHNFQYEYSVQPETYDWGRPWYEPEWWKFGDEKTYFRHAGGLLLILSKNMAQYININSAILKTYAHDDISVGSWMMGLQATYIDDSHLCCGSSGQGGNRSTAEASPPPRVPSAGSLAQRELATNLRRMSTKAKAMAAEGLPLDCGRRCLVQIHGAGAFGATMMARRQCTAIESNSNLLW</sequence>
<evidence type="ECO:0000256" key="11">
    <source>
        <dbReference type="ARBA" id="ARBA00023136"/>
    </source>
</evidence>
<dbReference type="AlphaFoldDB" id="A0AA88RAY9"/>
<dbReference type="GO" id="GO:0016758">
    <property type="term" value="F:hexosyltransferase activity"/>
    <property type="evidence" value="ECO:0007669"/>
    <property type="project" value="InterPro"/>
</dbReference>
<keyword evidence="10" id="KW-0333">Golgi apparatus</keyword>
<keyword evidence="15" id="KW-1185">Reference proteome</keyword>
<keyword evidence="8" id="KW-0735">Signal-anchor</keyword>
<evidence type="ECO:0000256" key="7">
    <source>
        <dbReference type="ARBA" id="ARBA00022692"/>
    </source>
</evidence>
<evidence type="ECO:0000256" key="5">
    <source>
        <dbReference type="ARBA" id="ARBA00022676"/>
    </source>
</evidence>
<comment type="cofactor">
    <cofactor evidence="1">
        <name>Mn(2+)</name>
        <dbReference type="ChEBI" id="CHEBI:29035"/>
    </cofactor>
</comment>
<evidence type="ECO:0000256" key="6">
    <source>
        <dbReference type="ARBA" id="ARBA00022679"/>
    </source>
</evidence>
<comment type="similarity">
    <text evidence="4">Belongs to the glycosyltransferase 31 family.</text>
</comment>
<proteinExistence type="inferred from homology"/>
<dbReference type="InterPro" id="IPR002659">
    <property type="entry name" value="Glyco_trans_31"/>
</dbReference>
<comment type="subcellular location">
    <subcellularLocation>
        <location evidence="2">Golgi apparatus membrane</location>
        <topology evidence="2">Single-pass type II membrane protein</topology>
    </subcellularLocation>
</comment>
<gene>
    <name evidence="14" type="ORF">RJ640_015063</name>
</gene>
<keyword evidence="5" id="KW-0328">Glycosyltransferase</keyword>
<evidence type="ECO:0000256" key="9">
    <source>
        <dbReference type="ARBA" id="ARBA00022989"/>
    </source>
</evidence>
<evidence type="ECO:0000256" key="13">
    <source>
        <dbReference type="SAM" id="MobiDB-lite"/>
    </source>
</evidence>
<evidence type="ECO:0000256" key="4">
    <source>
        <dbReference type="ARBA" id="ARBA00008661"/>
    </source>
</evidence>
<comment type="caution">
    <text evidence="14">The sequence shown here is derived from an EMBL/GenBank/DDBJ whole genome shotgun (WGS) entry which is preliminary data.</text>
</comment>
<accession>A0AA88RAY9</accession>